<dbReference type="GO" id="GO:1903806">
    <property type="term" value="P:L-isoleucine import across plasma membrane"/>
    <property type="evidence" value="ECO:0007669"/>
    <property type="project" value="TreeGrafter"/>
</dbReference>
<evidence type="ECO:0000256" key="1">
    <source>
        <dbReference type="ARBA" id="ARBA00004651"/>
    </source>
</evidence>
<feature type="transmembrane region" description="Helical" evidence="10">
    <location>
        <begin position="42"/>
        <end position="62"/>
    </location>
</feature>
<dbReference type="Pfam" id="PF02653">
    <property type="entry name" value="BPD_transp_2"/>
    <property type="match status" value="1"/>
</dbReference>
<feature type="transmembrane region" description="Helical" evidence="10">
    <location>
        <begin position="233"/>
        <end position="257"/>
    </location>
</feature>
<keyword evidence="8 10" id="KW-0472">Membrane</keyword>
<feature type="transmembrane region" description="Helical" evidence="10">
    <location>
        <begin position="264"/>
        <end position="284"/>
    </location>
</feature>
<evidence type="ECO:0000256" key="10">
    <source>
        <dbReference type="SAM" id="Phobius"/>
    </source>
</evidence>
<dbReference type="GO" id="GO:0015192">
    <property type="term" value="F:L-phenylalanine transmembrane transporter activity"/>
    <property type="evidence" value="ECO:0007669"/>
    <property type="project" value="TreeGrafter"/>
</dbReference>
<dbReference type="CDD" id="cd06582">
    <property type="entry name" value="TM_PBP1_LivH_like"/>
    <property type="match status" value="1"/>
</dbReference>
<feature type="transmembrane region" description="Helical" evidence="10">
    <location>
        <begin position="99"/>
        <end position="121"/>
    </location>
</feature>
<keyword evidence="7 10" id="KW-1133">Transmembrane helix</keyword>
<dbReference type="Proteomes" id="UP000824001">
    <property type="component" value="Unassembled WGS sequence"/>
</dbReference>
<evidence type="ECO:0000256" key="6">
    <source>
        <dbReference type="ARBA" id="ARBA00022970"/>
    </source>
</evidence>
<comment type="similarity">
    <text evidence="9">Belongs to the binding-protein-dependent transport system permease family. LivHM subfamily.</text>
</comment>
<keyword evidence="6" id="KW-0029">Amino-acid transport</keyword>
<evidence type="ECO:0000256" key="9">
    <source>
        <dbReference type="ARBA" id="ARBA00037998"/>
    </source>
</evidence>
<keyword evidence="4" id="KW-0997">Cell inner membrane</keyword>
<proteinExistence type="inferred from homology"/>
<sequence>MGEFLQTLFVGLRLGSVYALIALGYTMVYGIVRLINFAHGDFIMVGGYTLIFTVPLMTAAGLPAWTAVVIAVAVCALVGVLVELIAYRPVRRKGTNMTALITAVAMSLFLENLAQAIPAIGPNPIIAGQLFASGGVRVAGVTLDYITIYTIAVSAVVMLLLYVFTQKTRLGRAMRCVSEDKGAAVLMGISVNKTVLATFAIGSGLSAAAALMYVAQYPKVYTTMGSLLGLKAFVAAVVGGIGLIPGAMLGGIVIGLVESFSTAYISSSMTDTFVFFILIVVLLLKPAGILGKNVGEKV</sequence>
<dbReference type="AlphaFoldDB" id="A0A9D1FER6"/>
<dbReference type="GO" id="GO:0015808">
    <property type="term" value="P:L-alanine transport"/>
    <property type="evidence" value="ECO:0007669"/>
    <property type="project" value="TreeGrafter"/>
</dbReference>
<dbReference type="PANTHER" id="PTHR11795">
    <property type="entry name" value="BRANCHED-CHAIN AMINO ACID TRANSPORT SYSTEM PERMEASE PROTEIN LIVH"/>
    <property type="match status" value="1"/>
</dbReference>
<reference evidence="11" key="1">
    <citation type="submission" date="2020-10" db="EMBL/GenBank/DDBJ databases">
        <authorList>
            <person name="Gilroy R."/>
        </authorList>
    </citation>
    <scope>NUCLEOTIDE SEQUENCE</scope>
    <source>
        <strain evidence="11">ChiHjej10B9-9673</strain>
    </source>
</reference>
<evidence type="ECO:0000313" key="11">
    <source>
        <dbReference type="EMBL" id="HIS67483.1"/>
    </source>
</evidence>
<feature type="transmembrane region" description="Helical" evidence="10">
    <location>
        <begin position="15"/>
        <end position="35"/>
    </location>
</feature>
<gene>
    <name evidence="11" type="ORF">IAC18_07950</name>
</gene>
<evidence type="ECO:0000256" key="4">
    <source>
        <dbReference type="ARBA" id="ARBA00022519"/>
    </source>
</evidence>
<keyword evidence="2" id="KW-0813">Transport</keyword>
<protein>
    <submittedName>
        <fullName evidence="11">Branched-chain amino acid ABC transporter permease</fullName>
    </submittedName>
</protein>
<evidence type="ECO:0000256" key="8">
    <source>
        <dbReference type="ARBA" id="ARBA00023136"/>
    </source>
</evidence>
<keyword evidence="3" id="KW-1003">Cell membrane</keyword>
<name>A0A9D1FER6_9FIRM</name>
<keyword evidence="5 10" id="KW-0812">Transmembrane</keyword>
<dbReference type="InterPro" id="IPR001851">
    <property type="entry name" value="ABC_transp_permease"/>
</dbReference>
<evidence type="ECO:0000256" key="7">
    <source>
        <dbReference type="ARBA" id="ARBA00022989"/>
    </source>
</evidence>
<evidence type="ECO:0000313" key="12">
    <source>
        <dbReference type="Proteomes" id="UP000824001"/>
    </source>
</evidence>
<dbReference type="GO" id="GO:0005886">
    <property type="term" value="C:plasma membrane"/>
    <property type="evidence" value="ECO:0007669"/>
    <property type="project" value="UniProtKB-SubCell"/>
</dbReference>
<feature type="transmembrane region" description="Helical" evidence="10">
    <location>
        <begin position="146"/>
        <end position="165"/>
    </location>
</feature>
<evidence type="ECO:0000256" key="3">
    <source>
        <dbReference type="ARBA" id="ARBA00022475"/>
    </source>
</evidence>
<dbReference type="GO" id="GO:0042941">
    <property type="term" value="P:D-alanine transmembrane transport"/>
    <property type="evidence" value="ECO:0007669"/>
    <property type="project" value="TreeGrafter"/>
</dbReference>
<comment type="caution">
    <text evidence="11">The sequence shown here is derived from an EMBL/GenBank/DDBJ whole genome shotgun (WGS) entry which is preliminary data.</text>
</comment>
<accession>A0A9D1FER6</accession>
<feature type="transmembrane region" description="Helical" evidence="10">
    <location>
        <begin position="195"/>
        <end position="213"/>
    </location>
</feature>
<comment type="subcellular location">
    <subcellularLocation>
        <location evidence="1">Cell membrane</location>
        <topology evidence="1">Multi-pass membrane protein</topology>
    </subcellularLocation>
</comment>
<dbReference type="GO" id="GO:0015190">
    <property type="term" value="F:L-leucine transmembrane transporter activity"/>
    <property type="evidence" value="ECO:0007669"/>
    <property type="project" value="TreeGrafter"/>
</dbReference>
<reference evidence="11" key="2">
    <citation type="journal article" date="2021" name="PeerJ">
        <title>Extensive microbial diversity within the chicken gut microbiome revealed by metagenomics and culture.</title>
        <authorList>
            <person name="Gilroy R."/>
            <person name="Ravi A."/>
            <person name="Getino M."/>
            <person name="Pursley I."/>
            <person name="Horton D.L."/>
            <person name="Alikhan N.F."/>
            <person name="Baker D."/>
            <person name="Gharbi K."/>
            <person name="Hall N."/>
            <person name="Watson M."/>
            <person name="Adriaenssens E.M."/>
            <person name="Foster-Nyarko E."/>
            <person name="Jarju S."/>
            <person name="Secka A."/>
            <person name="Antonio M."/>
            <person name="Oren A."/>
            <person name="Chaudhuri R.R."/>
            <person name="La Ragione R."/>
            <person name="Hildebrand F."/>
            <person name="Pallen M.J."/>
        </authorList>
    </citation>
    <scope>NUCLEOTIDE SEQUENCE</scope>
    <source>
        <strain evidence="11">ChiHjej10B9-9673</strain>
    </source>
</reference>
<dbReference type="EMBL" id="DVJK01000224">
    <property type="protein sequence ID" value="HIS67483.1"/>
    <property type="molecule type" value="Genomic_DNA"/>
</dbReference>
<dbReference type="PANTHER" id="PTHR11795:SF371">
    <property type="entry name" value="HIGH-AFFINITY BRANCHED-CHAIN AMINO ACID TRANSPORT SYSTEM PERMEASE PROTEIN LIVH"/>
    <property type="match status" value="1"/>
</dbReference>
<evidence type="ECO:0000256" key="2">
    <source>
        <dbReference type="ARBA" id="ARBA00022448"/>
    </source>
</evidence>
<feature type="transmembrane region" description="Helical" evidence="10">
    <location>
        <begin position="68"/>
        <end position="87"/>
    </location>
</feature>
<dbReference type="GO" id="GO:0015188">
    <property type="term" value="F:L-isoleucine transmembrane transporter activity"/>
    <property type="evidence" value="ECO:0007669"/>
    <property type="project" value="TreeGrafter"/>
</dbReference>
<dbReference type="GO" id="GO:0005304">
    <property type="term" value="F:L-valine transmembrane transporter activity"/>
    <property type="evidence" value="ECO:0007669"/>
    <property type="project" value="TreeGrafter"/>
</dbReference>
<evidence type="ECO:0000256" key="5">
    <source>
        <dbReference type="ARBA" id="ARBA00022692"/>
    </source>
</evidence>
<dbReference type="InterPro" id="IPR052157">
    <property type="entry name" value="BCAA_transport_permease"/>
</dbReference>
<organism evidence="11 12">
    <name type="scientific">Candidatus Scatomorpha merdipullorum</name>
    <dbReference type="NCBI Taxonomy" id="2840927"/>
    <lineage>
        <taxon>Bacteria</taxon>
        <taxon>Bacillati</taxon>
        <taxon>Bacillota</taxon>
        <taxon>Clostridia</taxon>
        <taxon>Eubacteriales</taxon>
        <taxon>Candidatus Scatomorpha</taxon>
    </lineage>
</organism>